<accession>A0ABV7AKS8</accession>
<name>A0ABV7AKS8_9RHOB</name>
<dbReference type="EMBL" id="JBHRSK010000015">
    <property type="protein sequence ID" value="MFC2969860.1"/>
    <property type="molecule type" value="Genomic_DNA"/>
</dbReference>
<proteinExistence type="predicted"/>
<evidence type="ECO:0000313" key="3">
    <source>
        <dbReference type="Proteomes" id="UP001595443"/>
    </source>
</evidence>
<keyword evidence="1" id="KW-0812">Transmembrane</keyword>
<feature type="transmembrane region" description="Helical" evidence="1">
    <location>
        <begin position="20"/>
        <end position="43"/>
    </location>
</feature>
<organism evidence="2 3">
    <name type="scientific">Acidimangrovimonas pyrenivorans</name>
    <dbReference type="NCBI Taxonomy" id="2030798"/>
    <lineage>
        <taxon>Bacteria</taxon>
        <taxon>Pseudomonadati</taxon>
        <taxon>Pseudomonadota</taxon>
        <taxon>Alphaproteobacteria</taxon>
        <taxon>Rhodobacterales</taxon>
        <taxon>Paracoccaceae</taxon>
        <taxon>Acidimangrovimonas</taxon>
    </lineage>
</organism>
<comment type="caution">
    <text evidence="2">The sequence shown here is derived from an EMBL/GenBank/DDBJ whole genome shotgun (WGS) entry which is preliminary data.</text>
</comment>
<gene>
    <name evidence="2" type="ORF">ACFOES_17315</name>
</gene>
<keyword evidence="1" id="KW-0472">Membrane</keyword>
<keyword evidence="3" id="KW-1185">Reference proteome</keyword>
<reference evidence="3" key="1">
    <citation type="journal article" date="2019" name="Int. J. Syst. Evol. Microbiol.">
        <title>The Global Catalogue of Microorganisms (GCM) 10K type strain sequencing project: providing services to taxonomists for standard genome sequencing and annotation.</title>
        <authorList>
            <consortium name="The Broad Institute Genomics Platform"/>
            <consortium name="The Broad Institute Genome Sequencing Center for Infectious Disease"/>
            <person name="Wu L."/>
            <person name="Ma J."/>
        </authorList>
    </citation>
    <scope>NUCLEOTIDE SEQUENCE [LARGE SCALE GENOMIC DNA]</scope>
    <source>
        <strain evidence="3">KCTC 62192</strain>
    </source>
</reference>
<dbReference type="Proteomes" id="UP001595443">
    <property type="component" value="Unassembled WGS sequence"/>
</dbReference>
<dbReference type="RefSeq" id="WP_377834620.1">
    <property type="nucleotide sequence ID" value="NZ_JBHRSK010000015.1"/>
</dbReference>
<evidence type="ECO:0000256" key="1">
    <source>
        <dbReference type="SAM" id="Phobius"/>
    </source>
</evidence>
<protein>
    <submittedName>
        <fullName evidence="2">Uncharacterized protein</fullName>
    </submittedName>
</protein>
<sequence length="45" mass="5012">MTQDKRKRRRDSISMVGRYARIRVIAAVIVFLIALVALAVRALGG</sequence>
<keyword evidence="1" id="KW-1133">Transmembrane helix</keyword>
<evidence type="ECO:0000313" key="2">
    <source>
        <dbReference type="EMBL" id="MFC2969860.1"/>
    </source>
</evidence>